<keyword evidence="1" id="KW-0732">Signal</keyword>
<proteinExistence type="predicted"/>
<reference evidence="2" key="2">
    <citation type="submission" date="2020-09" db="EMBL/GenBank/DDBJ databases">
        <authorList>
            <person name="Sun Q."/>
            <person name="Zhou Y."/>
        </authorList>
    </citation>
    <scope>NUCLEOTIDE SEQUENCE</scope>
    <source>
        <strain evidence="2">CGMCC 1.3617</strain>
    </source>
</reference>
<feature type="chain" id="PRO_5037596821" evidence="1">
    <location>
        <begin position="21"/>
        <end position="146"/>
    </location>
</feature>
<evidence type="ECO:0000313" key="2">
    <source>
        <dbReference type="EMBL" id="GGJ22939.1"/>
    </source>
</evidence>
<organism evidence="2 3">
    <name type="scientific">Neoroseomonas lacus</name>
    <dbReference type="NCBI Taxonomy" id="287609"/>
    <lineage>
        <taxon>Bacteria</taxon>
        <taxon>Pseudomonadati</taxon>
        <taxon>Pseudomonadota</taxon>
        <taxon>Alphaproteobacteria</taxon>
        <taxon>Acetobacterales</taxon>
        <taxon>Acetobacteraceae</taxon>
        <taxon>Neoroseomonas</taxon>
    </lineage>
</organism>
<gene>
    <name evidence="2" type="ORF">GCM10011320_32700</name>
</gene>
<evidence type="ECO:0000256" key="1">
    <source>
        <dbReference type="SAM" id="SignalP"/>
    </source>
</evidence>
<reference evidence="2" key="1">
    <citation type="journal article" date="2014" name="Int. J. Syst. Evol. Microbiol.">
        <title>Complete genome sequence of Corynebacterium casei LMG S-19264T (=DSM 44701T), isolated from a smear-ripened cheese.</title>
        <authorList>
            <consortium name="US DOE Joint Genome Institute (JGI-PGF)"/>
            <person name="Walter F."/>
            <person name="Albersmeier A."/>
            <person name="Kalinowski J."/>
            <person name="Ruckert C."/>
        </authorList>
    </citation>
    <scope>NUCLEOTIDE SEQUENCE</scope>
    <source>
        <strain evidence="2">CGMCC 1.3617</strain>
    </source>
</reference>
<dbReference type="EMBL" id="BMKW01000008">
    <property type="protein sequence ID" value="GGJ22939.1"/>
    <property type="molecule type" value="Genomic_DNA"/>
</dbReference>
<feature type="signal peptide" evidence="1">
    <location>
        <begin position="1"/>
        <end position="20"/>
    </location>
</feature>
<comment type="caution">
    <text evidence="2">The sequence shown here is derived from an EMBL/GenBank/DDBJ whole genome shotgun (WGS) entry which is preliminary data.</text>
</comment>
<evidence type="ECO:0000313" key="3">
    <source>
        <dbReference type="Proteomes" id="UP000661507"/>
    </source>
</evidence>
<dbReference type="Proteomes" id="UP000661507">
    <property type="component" value="Unassembled WGS sequence"/>
</dbReference>
<keyword evidence="3" id="KW-1185">Reference proteome</keyword>
<dbReference type="RefSeq" id="WP_188968465.1">
    <property type="nucleotide sequence ID" value="NZ_BMKW01000008.1"/>
</dbReference>
<dbReference type="AlphaFoldDB" id="A0A917NT87"/>
<sequence>MRKFLLLTALAGLATLPAGAAPVDASGALRDAIRTSAPSVQSVYWHAGGTTAWGNHWHAGGTGAYGARPAYGYHGWGGDYHGYYRAPVVVAPAYHPAGSFAAGAIVGGVAGAAVGAAAASAARPPAATTVYTYGQPSTVINNYYGN</sequence>
<protein>
    <submittedName>
        <fullName evidence="2">Uncharacterized protein</fullName>
    </submittedName>
</protein>
<accession>A0A917NT87</accession>
<name>A0A917NT87_9PROT</name>